<dbReference type="GO" id="GO:0004582">
    <property type="term" value="F:dolichyl-phosphate beta-D-mannosyltransferase activity"/>
    <property type="evidence" value="ECO:0007669"/>
    <property type="project" value="UniProtKB-EC"/>
</dbReference>
<sequence>MEISVVSPVYKAENFVMELVRQIIDNVERLSSDFEIILVNDASPDKSWQEISKICKNDKRVKGINLSRNFGQHYAITAGLNFAQGEWVVVMDCDLQDRPDEIPNLYRQALEGWDSVFAQRTERKDSFFKRMSSKCFYALFSYLTETRQDSSVANFGIYNRKVVTAILSMQDSVRYFPTMAQWVGYNKYYLPVRHSERLEGASSYSMRRLLKLAFDNIIAFSDKPLRLVVKFGFILSFLSLCIASYFLVRYMLGDINVIGFASLIVSIWFLSGMIVMLIGIVGIYIGKVFDNTKKRPVFIIKEELNICQSND</sequence>
<evidence type="ECO:0000256" key="2">
    <source>
        <dbReference type="ARBA" id="ARBA00022676"/>
    </source>
</evidence>
<keyword evidence="5" id="KW-0448">Lipopolysaccharide biosynthesis</keyword>
<protein>
    <submittedName>
        <fullName evidence="10">Dolichol-phosphate mannosyltransferase</fullName>
        <ecNumber evidence="10">2.4.1.83</ecNumber>
    </submittedName>
</protein>
<evidence type="ECO:0000256" key="5">
    <source>
        <dbReference type="ARBA" id="ARBA00022985"/>
    </source>
</evidence>
<keyword evidence="11" id="KW-1185">Reference proteome</keyword>
<keyword evidence="7 8" id="KW-0472">Membrane</keyword>
<proteinExistence type="predicted"/>
<dbReference type="GO" id="GO:0005886">
    <property type="term" value="C:plasma membrane"/>
    <property type="evidence" value="ECO:0007669"/>
    <property type="project" value="TreeGrafter"/>
</dbReference>
<dbReference type="Proteomes" id="UP000560658">
    <property type="component" value="Unassembled WGS sequence"/>
</dbReference>
<dbReference type="InterPro" id="IPR050256">
    <property type="entry name" value="Glycosyltransferase_2"/>
</dbReference>
<comment type="caution">
    <text evidence="10">The sequence shown here is derived from an EMBL/GenBank/DDBJ whole genome shotgun (WGS) entry which is preliminary data.</text>
</comment>
<keyword evidence="4 8" id="KW-0812">Transmembrane</keyword>
<dbReference type="InterPro" id="IPR029044">
    <property type="entry name" value="Nucleotide-diphossugar_trans"/>
</dbReference>
<keyword evidence="6 8" id="KW-1133">Transmembrane helix</keyword>
<evidence type="ECO:0000256" key="6">
    <source>
        <dbReference type="ARBA" id="ARBA00022989"/>
    </source>
</evidence>
<dbReference type="SUPFAM" id="SSF53448">
    <property type="entry name" value="Nucleotide-diphospho-sugar transferases"/>
    <property type="match status" value="1"/>
</dbReference>
<keyword evidence="1" id="KW-1003">Cell membrane</keyword>
<evidence type="ECO:0000256" key="8">
    <source>
        <dbReference type="SAM" id="Phobius"/>
    </source>
</evidence>
<organism evidence="10 11">
    <name type="scientific">Bacteroides reticulotermitis</name>
    <dbReference type="NCBI Taxonomy" id="1133319"/>
    <lineage>
        <taxon>Bacteria</taxon>
        <taxon>Pseudomonadati</taxon>
        <taxon>Bacteroidota</taxon>
        <taxon>Bacteroidia</taxon>
        <taxon>Bacteroidales</taxon>
        <taxon>Bacteroidaceae</taxon>
        <taxon>Bacteroides</taxon>
    </lineage>
</organism>
<evidence type="ECO:0000256" key="4">
    <source>
        <dbReference type="ARBA" id="ARBA00022692"/>
    </source>
</evidence>
<name>A0A840CXI9_9BACE</name>
<evidence type="ECO:0000259" key="9">
    <source>
        <dbReference type="Pfam" id="PF00535"/>
    </source>
</evidence>
<dbReference type="Gene3D" id="3.90.550.10">
    <property type="entry name" value="Spore Coat Polysaccharide Biosynthesis Protein SpsA, Chain A"/>
    <property type="match status" value="1"/>
</dbReference>
<dbReference type="Pfam" id="PF00535">
    <property type="entry name" value="Glycos_transf_2"/>
    <property type="match status" value="1"/>
</dbReference>
<dbReference type="PANTHER" id="PTHR48090">
    <property type="entry name" value="UNDECAPRENYL-PHOSPHATE 4-DEOXY-4-FORMAMIDO-L-ARABINOSE TRANSFERASE-RELATED"/>
    <property type="match status" value="1"/>
</dbReference>
<accession>A0A840CXI9</accession>
<evidence type="ECO:0000256" key="1">
    <source>
        <dbReference type="ARBA" id="ARBA00022475"/>
    </source>
</evidence>
<evidence type="ECO:0000256" key="7">
    <source>
        <dbReference type="ARBA" id="ARBA00023136"/>
    </source>
</evidence>
<feature type="transmembrane region" description="Helical" evidence="8">
    <location>
        <begin position="227"/>
        <end position="248"/>
    </location>
</feature>
<reference evidence="10" key="1">
    <citation type="submission" date="2020-08" db="EMBL/GenBank/DDBJ databases">
        <title>Genomic Encyclopedia of Type Strains, Phase IV (KMG-IV): sequencing the most valuable type-strain genomes for metagenomic binning, comparative biology and taxonomic classification.</title>
        <authorList>
            <person name="Goeker M."/>
        </authorList>
    </citation>
    <scope>NUCLEOTIDE SEQUENCE [LARGE SCALE GENOMIC DNA]</scope>
    <source>
        <strain evidence="10">DSM 105720</strain>
    </source>
</reference>
<dbReference type="CDD" id="cd04187">
    <property type="entry name" value="DPM1_like_bac"/>
    <property type="match status" value="1"/>
</dbReference>
<feature type="domain" description="Glycosyltransferase 2-like" evidence="9">
    <location>
        <begin position="4"/>
        <end position="142"/>
    </location>
</feature>
<dbReference type="InterPro" id="IPR001173">
    <property type="entry name" value="Glyco_trans_2-like"/>
</dbReference>
<dbReference type="AlphaFoldDB" id="A0A840CXI9"/>
<dbReference type="RefSeq" id="WP_183208337.1">
    <property type="nucleotide sequence ID" value="NZ_JACIER010000006.1"/>
</dbReference>
<dbReference type="EC" id="2.4.1.83" evidence="10"/>
<feature type="transmembrane region" description="Helical" evidence="8">
    <location>
        <begin position="260"/>
        <end position="285"/>
    </location>
</feature>
<keyword evidence="2 10" id="KW-0328">Glycosyltransferase</keyword>
<evidence type="ECO:0000313" key="11">
    <source>
        <dbReference type="Proteomes" id="UP000560658"/>
    </source>
</evidence>
<dbReference type="GO" id="GO:0009103">
    <property type="term" value="P:lipopolysaccharide biosynthetic process"/>
    <property type="evidence" value="ECO:0007669"/>
    <property type="project" value="UniProtKB-KW"/>
</dbReference>
<dbReference type="EMBL" id="JACIER010000006">
    <property type="protein sequence ID" value="MBB4044036.1"/>
    <property type="molecule type" value="Genomic_DNA"/>
</dbReference>
<evidence type="ECO:0000313" key="10">
    <source>
        <dbReference type="EMBL" id="MBB4044036.1"/>
    </source>
</evidence>
<gene>
    <name evidence="10" type="ORF">GGR06_001825</name>
</gene>
<evidence type="ECO:0000256" key="3">
    <source>
        <dbReference type="ARBA" id="ARBA00022679"/>
    </source>
</evidence>
<dbReference type="PANTHER" id="PTHR48090:SF3">
    <property type="entry name" value="UNDECAPRENYL-PHOSPHATE 4-DEOXY-4-FORMAMIDO-L-ARABINOSE TRANSFERASE"/>
    <property type="match status" value="1"/>
</dbReference>
<keyword evidence="3 10" id="KW-0808">Transferase</keyword>